<evidence type="ECO:0000313" key="2">
    <source>
        <dbReference type="EMBL" id="AHI18668.1"/>
    </source>
</evidence>
<keyword evidence="3" id="KW-1185">Reference proteome</keyword>
<dbReference type="GeneID" id="82878934"/>
<dbReference type="Proteomes" id="UP000019226">
    <property type="component" value="Chromosome"/>
</dbReference>
<gene>
    <name evidence="2" type="ORF">CCASEI_00415</name>
</gene>
<dbReference type="RefSeq" id="WP_006822403.1">
    <property type="nucleotide sequence ID" value="NZ_CP004350.1"/>
</dbReference>
<feature type="chain" id="PRO_5047278541" description="Secreted protein" evidence="1">
    <location>
        <begin position="25"/>
        <end position="175"/>
    </location>
</feature>
<evidence type="ECO:0008006" key="4">
    <source>
        <dbReference type="Google" id="ProtNLM"/>
    </source>
</evidence>
<proteinExistence type="predicted"/>
<protein>
    <recommendedName>
        <fullName evidence="4">Secreted protein</fullName>
    </recommendedName>
</protein>
<dbReference type="EMBL" id="CP004350">
    <property type="protein sequence ID" value="AHI18668.1"/>
    <property type="molecule type" value="Genomic_DNA"/>
</dbReference>
<sequence>MKVKAVVLTTVSALLLGVSQPAVASAAPSQNAVGSLLSNEQGNEYRLITEEERLAANQLAQENGESGLPQSFESVIFLDNGSMAPGDAEGNPLLLARAGAGATAWKVTKCIAHITLVVLPGTAAFRAIRGLGGIAYTARLLVGAGTKKEFRKIAGGAAAEILGISGIEENCFRGW</sequence>
<organism evidence="2 3">
    <name type="scientific">Corynebacterium casei LMG S-19264</name>
    <dbReference type="NCBI Taxonomy" id="1285583"/>
    <lineage>
        <taxon>Bacteria</taxon>
        <taxon>Bacillati</taxon>
        <taxon>Actinomycetota</taxon>
        <taxon>Actinomycetes</taxon>
        <taxon>Mycobacteriales</taxon>
        <taxon>Corynebacteriaceae</taxon>
        <taxon>Corynebacterium</taxon>
    </lineage>
</organism>
<accession>A0ABM5PL99</accession>
<evidence type="ECO:0000256" key="1">
    <source>
        <dbReference type="SAM" id="SignalP"/>
    </source>
</evidence>
<keyword evidence="1" id="KW-0732">Signal</keyword>
<reference evidence="3" key="1">
    <citation type="submission" date="2013-02" db="EMBL/GenBank/DDBJ databases">
        <title>The complete genome sequence of Corynebacterium casei LMG S-19264 (=DSM 44701).</title>
        <authorList>
            <person name="Ruckert C."/>
            <person name="Albersmeier A."/>
            <person name="Kalinowski J."/>
        </authorList>
    </citation>
    <scope>NUCLEOTIDE SEQUENCE [LARGE SCALE GENOMIC DNA]</scope>
    <source>
        <strain evidence="3">LMG S-19264</strain>
    </source>
</reference>
<evidence type="ECO:0000313" key="3">
    <source>
        <dbReference type="Proteomes" id="UP000019226"/>
    </source>
</evidence>
<name>A0ABM5PL99_9CORY</name>
<feature type="signal peptide" evidence="1">
    <location>
        <begin position="1"/>
        <end position="24"/>
    </location>
</feature>